<evidence type="ECO:0000256" key="3">
    <source>
        <dbReference type="ARBA" id="ARBA00022679"/>
    </source>
</evidence>
<name>A0AAJ6QW99_9ACAR</name>
<dbReference type="Proteomes" id="UP000694867">
    <property type="component" value="Unplaced"/>
</dbReference>
<dbReference type="SUPFAM" id="SSF48439">
    <property type="entry name" value="Protein prenylyltransferase"/>
    <property type="match status" value="1"/>
</dbReference>
<dbReference type="KEGG" id="goe:100906662"/>
<dbReference type="AlphaFoldDB" id="A0AAJ6QW99"/>
<dbReference type="CTD" id="31212"/>
<keyword evidence="3" id="KW-0808">Transferase</keyword>
<evidence type="ECO:0000313" key="5">
    <source>
        <dbReference type="Proteomes" id="UP000694867"/>
    </source>
</evidence>
<dbReference type="GO" id="GO:0008318">
    <property type="term" value="F:protein prenyltransferase activity"/>
    <property type="evidence" value="ECO:0007669"/>
    <property type="project" value="InterPro"/>
</dbReference>
<organism evidence="5 6">
    <name type="scientific">Galendromus occidentalis</name>
    <name type="common">western predatory mite</name>
    <dbReference type="NCBI Taxonomy" id="34638"/>
    <lineage>
        <taxon>Eukaryota</taxon>
        <taxon>Metazoa</taxon>
        <taxon>Ecdysozoa</taxon>
        <taxon>Arthropoda</taxon>
        <taxon>Chelicerata</taxon>
        <taxon>Arachnida</taxon>
        <taxon>Acari</taxon>
        <taxon>Parasitiformes</taxon>
        <taxon>Mesostigmata</taxon>
        <taxon>Gamasina</taxon>
        <taxon>Phytoseioidea</taxon>
        <taxon>Phytoseiidae</taxon>
        <taxon>Typhlodrominae</taxon>
        <taxon>Galendromus</taxon>
    </lineage>
</organism>
<evidence type="ECO:0000313" key="6">
    <source>
        <dbReference type="RefSeq" id="XP_003745832.1"/>
    </source>
</evidence>
<keyword evidence="2" id="KW-0637">Prenyltransferase</keyword>
<keyword evidence="5" id="KW-1185">Reference proteome</keyword>
<dbReference type="PROSITE" id="PS51147">
    <property type="entry name" value="PFTA"/>
    <property type="match status" value="2"/>
</dbReference>
<dbReference type="Gene3D" id="1.25.40.120">
    <property type="entry name" value="Protein prenylyltransferase"/>
    <property type="match status" value="1"/>
</dbReference>
<dbReference type="GO" id="GO:0005737">
    <property type="term" value="C:cytoplasm"/>
    <property type="evidence" value="ECO:0007669"/>
    <property type="project" value="TreeGrafter"/>
</dbReference>
<reference evidence="6" key="1">
    <citation type="submission" date="2025-08" db="UniProtKB">
        <authorList>
            <consortium name="RefSeq"/>
        </authorList>
    </citation>
    <scope>IDENTIFICATION</scope>
</reference>
<evidence type="ECO:0000256" key="2">
    <source>
        <dbReference type="ARBA" id="ARBA00022602"/>
    </source>
</evidence>
<dbReference type="PANTHER" id="PTHR11129:SF3">
    <property type="entry name" value="PROTEIN PRENYLTRANSFERASE ALPHA SUBUNIT REPEAT-CONTAINING PROTEIN 1"/>
    <property type="match status" value="1"/>
</dbReference>
<keyword evidence="4" id="KW-0677">Repeat</keyword>
<sequence>MDADLCQRILSDLESILRKNPLLESFDVISSADDQERANRSPVYVIENHLGLDSWCLVPVYVAAHDELLRTQDAQKLLQLSNFVLLINPELEAGWNCRKKLFLQKKCSFQQELQLSHLALSRKPKTAEAFFHRKWVLSQEMENYTLERRQAVLHSELQLCETMAGKYFSNYHAWDYRRHLLKEYVEGAPLIVESELQRSKDFLQSHVSDYSGMSYRQYVLLRVNSRPLFESELTFVSDLIHTFPGHEALWSHRRFCVLANIGLLKWAEKRQRLILKENKDPKRLENVREIEQSFLRKTLRDSGNWQTALCERHVRWASATLHIDIAPLQANGSTDEQERPIIEANDSD</sequence>
<accession>A0AAJ6QW99</accession>
<dbReference type="Pfam" id="PF01239">
    <property type="entry name" value="PPTA"/>
    <property type="match status" value="4"/>
</dbReference>
<evidence type="ECO:0000256" key="1">
    <source>
        <dbReference type="ARBA" id="ARBA00006734"/>
    </source>
</evidence>
<gene>
    <name evidence="6" type="primary">LOC100906662</name>
</gene>
<proteinExistence type="inferred from homology"/>
<dbReference type="RefSeq" id="XP_003745832.1">
    <property type="nucleotide sequence ID" value="XM_003745784.2"/>
</dbReference>
<dbReference type="InterPro" id="IPR002088">
    <property type="entry name" value="Prenyl_trans_a"/>
</dbReference>
<protein>
    <submittedName>
        <fullName evidence="6">Protein prenyltransferase alpha subunit repeat-containing protein 1</fullName>
    </submittedName>
</protein>
<dbReference type="PANTHER" id="PTHR11129">
    <property type="entry name" value="PROTEIN FARNESYLTRANSFERASE ALPHA SUBUNIT/RAB GERANYLGERANYL TRANSFERASE ALPHA SUBUNIT"/>
    <property type="match status" value="1"/>
</dbReference>
<comment type="similarity">
    <text evidence="1">Belongs to the protein prenyltransferase subunit alpha family.</text>
</comment>
<dbReference type="GeneID" id="100906662"/>
<evidence type="ECO:0000256" key="4">
    <source>
        <dbReference type="ARBA" id="ARBA00022737"/>
    </source>
</evidence>